<accession>A0ABU8RIB2</accession>
<keyword evidence="3" id="KW-1185">Reference proteome</keyword>
<evidence type="ECO:0008006" key="4">
    <source>
        <dbReference type="Google" id="ProtNLM"/>
    </source>
</evidence>
<reference evidence="2 3" key="1">
    <citation type="journal article" date="2017" name="Int. J. Syst. Evol. Microbiol.">
        <title>Pseudokineococcus basanitobsidens sp. nov., isolated from volcanic rock.</title>
        <authorList>
            <person name="Lee D.W."/>
            <person name="Park M.Y."/>
            <person name="Kim J.J."/>
            <person name="Kim B.S."/>
        </authorList>
    </citation>
    <scope>NUCLEOTIDE SEQUENCE [LARGE SCALE GENOMIC DNA]</scope>
    <source>
        <strain evidence="2 3">DSM 103726</strain>
    </source>
</reference>
<proteinExistence type="predicted"/>
<evidence type="ECO:0000256" key="1">
    <source>
        <dbReference type="SAM" id="Phobius"/>
    </source>
</evidence>
<comment type="caution">
    <text evidence="2">The sequence shown here is derived from an EMBL/GenBank/DDBJ whole genome shotgun (WGS) entry which is preliminary data.</text>
</comment>
<keyword evidence="1" id="KW-0812">Transmembrane</keyword>
<feature type="transmembrane region" description="Helical" evidence="1">
    <location>
        <begin position="56"/>
        <end position="75"/>
    </location>
</feature>
<dbReference type="Proteomes" id="UP001387100">
    <property type="component" value="Unassembled WGS sequence"/>
</dbReference>
<protein>
    <recommendedName>
        <fullName evidence="4">Leader peptidase (Prepilin peptidase)/N-methyltransferase</fullName>
    </recommendedName>
</protein>
<feature type="transmembrane region" description="Helical" evidence="1">
    <location>
        <begin position="87"/>
        <end position="108"/>
    </location>
</feature>
<keyword evidence="1" id="KW-0472">Membrane</keyword>
<feature type="transmembrane region" description="Helical" evidence="1">
    <location>
        <begin position="120"/>
        <end position="140"/>
    </location>
</feature>
<sequence length="198" mass="20552">MSTGIGGALALLALVAVVSAQRERRRLGPPSAASAAVTVLAVGSSWSASSRWEDVLWTRGVVVASFFVCVLVHVARQAVGRRPEHPAAAPVLAALALWSWLFLVDAVINSVPTAALLGRSVSGLVLVGALLLVLSGGLALRDVRIAATWSLALLCWSVPFLDTSWRACDAWSCGVAGRLLTGPFSSENAFGIQAGLLV</sequence>
<evidence type="ECO:0000313" key="2">
    <source>
        <dbReference type="EMBL" id="MEJ5944704.1"/>
    </source>
</evidence>
<dbReference type="RefSeq" id="WP_339574088.1">
    <property type="nucleotide sequence ID" value="NZ_JBBIAA010000003.1"/>
</dbReference>
<name>A0ABU8RIB2_9ACTN</name>
<gene>
    <name evidence="2" type="ORF">WDZ17_05280</name>
</gene>
<dbReference type="EMBL" id="JBBIAA010000003">
    <property type="protein sequence ID" value="MEJ5944704.1"/>
    <property type="molecule type" value="Genomic_DNA"/>
</dbReference>
<evidence type="ECO:0000313" key="3">
    <source>
        <dbReference type="Proteomes" id="UP001387100"/>
    </source>
</evidence>
<feature type="non-terminal residue" evidence="2">
    <location>
        <position position="198"/>
    </location>
</feature>
<keyword evidence="1" id="KW-1133">Transmembrane helix</keyword>
<organism evidence="2 3">
    <name type="scientific">Pseudokineococcus basanitobsidens</name>
    <dbReference type="NCBI Taxonomy" id="1926649"/>
    <lineage>
        <taxon>Bacteria</taxon>
        <taxon>Bacillati</taxon>
        <taxon>Actinomycetota</taxon>
        <taxon>Actinomycetes</taxon>
        <taxon>Kineosporiales</taxon>
        <taxon>Kineosporiaceae</taxon>
        <taxon>Pseudokineococcus</taxon>
    </lineage>
</organism>